<dbReference type="PANTHER" id="PTHR43603:SF1">
    <property type="entry name" value="ZINC-REGULATED GTPASE METALLOPROTEIN ACTIVATOR 1"/>
    <property type="match status" value="1"/>
</dbReference>
<dbReference type="AlphaFoldDB" id="A0A840W9T9"/>
<name>A0A840W9T9_9ACTN</name>
<proteinExistence type="predicted"/>
<dbReference type="RefSeq" id="WP_184362410.1">
    <property type="nucleotide sequence ID" value="NZ_BAAAKM010000046.1"/>
</dbReference>
<dbReference type="InterPro" id="IPR051927">
    <property type="entry name" value="Zn_Chap_cDPG_Synth"/>
</dbReference>
<dbReference type="Pfam" id="PF07683">
    <property type="entry name" value="CobW_C"/>
    <property type="match status" value="1"/>
</dbReference>
<reference evidence="3 4" key="1">
    <citation type="submission" date="2020-08" db="EMBL/GenBank/DDBJ databases">
        <title>Sequencing the genomes of 1000 actinobacteria strains.</title>
        <authorList>
            <person name="Klenk H.-P."/>
        </authorList>
    </citation>
    <scope>NUCLEOTIDE SEQUENCE [LARGE SCALE GENOMIC DNA]</scope>
    <source>
        <strain evidence="3 4">DSM 44598</strain>
    </source>
</reference>
<comment type="caution">
    <text evidence="3">The sequence shown here is derived from an EMBL/GenBank/DDBJ whole genome shotgun (WGS) entry which is preliminary data.</text>
</comment>
<dbReference type="SUPFAM" id="SSF90002">
    <property type="entry name" value="Hypothetical protein YjiA, C-terminal domain"/>
    <property type="match status" value="1"/>
</dbReference>
<dbReference type="InterPro" id="IPR011629">
    <property type="entry name" value="CobW-like_C"/>
</dbReference>
<feature type="domain" description="CobW C-terminal" evidence="2">
    <location>
        <begin position="149"/>
        <end position="265"/>
    </location>
</feature>
<accession>A0A840W9T9</accession>
<protein>
    <submittedName>
        <fullName evidence="3">G3E family GTPase</fullName>
    </submittedName>
</protein>
<evidence type="ECO:0000256" key="1">
    <source>
        <dbReference type="SAM" id="MobiDB-lite"/>
    </source>
</evidence>
<organism evidence="3 4">
    <name type="scientific">Nocardiopsis metallicus</name>
    <dbReference type="NCBI Taxonomy" id="179819"/>
    <lineage>
        <taxon>Bacteria</taxon>
        <taxon>Bacillati</taxon>
        <taxon>Actinomycetota</taxon>
        <taxon>Actinomycetes</taxon>
        <taxon>Streptosporangiales</taxon>
        <taxon>Nocardiopsidaceae</taxon>
        <taxon>Nocardiopsis</taxon>
    </lineage>
</organism>
<dbReference type="Proteomes" id="UP000579647">
    <property type="component" value="Unassembled WGS sequence"/>
</dbReference>
<evidence type="ECO:0000259" key="2">
    <source>
        <dbReference type="SMART" id="SM00833"/>
    </source>
</evidence>
<sequence length="297" mass="32165">MFDAPADVEPHTAVETLLERHPELHLCAVVTAVDAQLLVPDLLGGETAFSAGLADSASDPRTLGDVLLRQIDFSDHVAVVRGAAPAAQVRVCRSLVTHLNPAASVVSHTNGEHPPTLFRGSFDFAAALHRVLPAFPPPPPSDPAEDEAAQTAVWRRFRPLHPGRFFEVLDEMTATSLRSRGRLWLAGRPDTMVVWEANGTSLSLEPGGPWTAALPTRTRHLVTGFRPPTTAFDSRPGTGDRCQHLAFTGLGLDTGRLFTLLDSCLLDPAEEREWEAAGPPPDDPFQPFFAHEHRPDG</sequence>
<dbReference type="EMBL" id="JACHDO010000001">
    <property type="protein sequence ID" value="MBB5489821.1"/>
    <property type="molecule type" value="Genomic_DNA"/>
</dbReference>
<dbReference type="SMART" id="SM00833">
    <property type="entry name" value="CobW_C"/>
    <property type="match status" value="1"/>
</dbReference>
<gene>
    <name evidence="3" type="ORF">HNR07_000958</name>
</gene>
<dbReference type="PANTHER" id="PTHR43603">
    <property type="entry name" value="COBW DOMAIN-CONTAINING PROTEIN DDB_G0274527"/>
    <property type="match status" value="1"/>
</dbReference>
<feature type="region of interest" description="Disordered" evidence="1">
    <location>
        <begin position="272"/>
        <end position="297"/>
    </location>
</feature>
<evidence type="ECO:0000313" key="4">
    <source>
        <dbReference type="Proteomes" id="UP000579647"/>
    </source>
</evidence>
<evidence type="ECO:0000313" key="3">
    <source>
        <dbReference type="EMBL" id="MBB5489821.1"/>
    </source>
</evidence>
<keyword evidence="4" id="KW-1185">Reference proteome</keyword>